<evidence type="ECO:0000313" key="6">
    <source>
        <dbReference type="Proteomes" id="UP001321506"/>
    </source>
</evidence>
<dbReference type="EMBL" id="JASATX010000002">
    <property type="protein sequence ID" value="MDI2098425.1"/>
    <property type="molecule type" value="Genomic_DNA"/>
</dbReference>
<comment type="caution">
    <text evidence="5">The sequence shown here is derived from an EMBL/GenBank/DDBJ whole genome shotgun (WGS) entry which is preliminary data.</text>
</comment>
<dbReference type="GO" id="GO:0008253">
    <property type="term" value="F:5'-nucleotidase activity"/>
    <property type="evidence" value="ECO:0007669"/>
    <property type="project" value="TreeGrafter"/>
</dbReference>
<feature type="chain" id="PRO_5043096725" evidence="2">
    <location>
        <begin position="38"/>
        <end position="761"/>
    </location>
</feature>
<name>A0AAW6T8K4_9MICO</name>
<dbReference type="InterPro" id="IPR008334">
    <property type="entry name" value="5'-Nucleotdase_C"/>
</dbReference>
<dbReference type="RefSeq" id="WP_281488219.1">
    <property type="nucleotide sequence ID" value="NZ_JASATX010000002.1"/>
</dbReference>
<dbReference type="Pfam" id="PF02872">
    <property type="entry name" value="5_nucleotid_C"/>
    <property type="match status" value="1"/>
</dbReference>
<feature type="domain" description="Calcineurin-like phosphoesterase" evidence="3">
    <location>
        <begin position="45"/>
        <end position="264"/>
    </location>
</feature>
<dbReference type="Gene3D" id="3.90.780.10">
    <property type="entry name" value="5'-Nucleotidase, C-terminal domain"/>
    <property type="match status" value="1"/>
</dbReference>
<dbReference type="PANTHER" id="PTHR11575:SF24">
    <property type="entry name" value="5'-NUCLEOTIDASE"/>
    <property type="match status" value="1"/>
</dbReference>
<keyword evidence="2 5" id="KW-0378">Hydrolase</keyword>
<dbReference type="InterPro" id="IPR006311">
    <property type="entry name" value="TAT_signal"/>
</dbReference>
<keyword evidence="1 2" id="KW-0732">Signal</keyword>
<dbReference type="Proteomes" id="UP001321506">
    <property type="component" value="Unassembled WGS sequence"/>
</dbReference>
<dbReference type="SUPFAM" id="SSF55816">
    <property type="entry name" value="5'-nucleotidase (syn. UDP-sugar hydrolase), C-terminal domain"/>
    <property type="match status" value="1"/>
</dbReference>
<evidence type="ECO:0000259" key="3">
    <source>
        <dbReference type="Pfam" id="PF00149"/>
    </source>
</evidence>
<dbReference type="InterPro" id="IPR029052">
    <property type="entry name" value="Metallo-depent_PP-like"/>
</dbReference>
<comment type="similarity">
    <text evidence="2">Belongs to the 5'-nucleotidase family.</text>
</comment>
<dbReference type="PRINTS" id="PR01607">
    <property type="entry name" value="APYRASEFAMLY"/>
</dbReference>
<dbReference type="SUPFAM" id="SSF56300">
    <property type="entry name" value="Metallo-dependent phosphatases"/>
    <property type="match status" value="1"/>
</dbReference>
<evidence type="ECO:0000256" key="1">
    <source>
        <dbReference type="ARBA" id="ARBA00022729"/>
    </source>
</evidence>
<feature type="domain" description="5'-Nucleotidase C-terminal" evidence="4">
    <location>
        <begin position="372"/>
        <end position="526"/>
    </location>
</feature>
<gene>
    <name evidence="5" type="ORF">QF206_05530</name>
</gene>
<keyword evidence="6" id="KW-1185">Reference proteome</keyword>
<accession>A0AAW6T8K4</accession>
<protein>
    <submittedName>
        <fullName evidence="5">Bifunctional UDP-sugar hydrolase/5'-nucleotidase</fullName>
    </submittedName>
</protein>
<dbReference type="PANTHER" id="PTHR11575">
    <property type="entry name" value="5'-NUCLEOTIDASE-RELATED"/>
    <property type="match status" value="1"/>
</dbReference>
<proteinExistence type="inferred from homology"/>
<dbReference type="GO" id="GO:0008768">
    <property type="term" value="F:UDP-sugar diphosphatase activity"/>
    <property type="evidence" value="ECO:0007669"/>
    <property type="project" value="TreeGrafter"/>
</dbReference>
<evidence type="ECO:0000259" key="4">
    <source>
        <dbReference type="Pfam" id="PF02872"/>
    </source>
</evidence>
<evidence type="ECO:0000256" key="2">
    <source>
        <dbReference type="RuleBase" id="RU362119"/>
    </source>
</evidence>
<dbReference type="GO" id="GO:0009166">
    <property type="term" value="P:nucleotide catabolic process"/>
    <property type="evidence" value="ECO:0007669"/>
    <property type="project" value="InterPro"/>
</dbReference>
<dbReference type="PROSITE" id="PS51318">
    <property type="entry name" value="TAT"/>
    <property type="match status" value="1"/>
</dbReference>
<dbReference type="Gene3D" id="2.60.40.2700">
    <property type="match status" value="1"/>
</dbReference>
<dbReference type="GO" id="GO:0030288">
    <property type="term" value="C:outer membrane-bounded periplasmic space"/>
    <property type="evidence" value="ECO:0007669"/>
    <property type="project" value="TreeGrafter"/>
</dbReference>
<keyword evidence="2" id="KW-0547">Nucleotide-binding</keyword>
<organism evidence="5 6">
    <name type="scientific">Ruicaihuangia caeni</name>
    <dbReference type="NCBI Taxonomy" id="3042517"/>
    <lineage>
        <taxon>Bacteria</taxon>
        <taxon>Bacillati</taxon>
        <taxon>Actinomycetota</taxon>
        <taxon>Actinomycetes</taxon>
        <taxon>Micrococcales</taxon>
        <taxon>Microbacteriaceae</taxon>
        <taxon>Ruicaihuangia</taxon>
    </lineage>
</organism>
<dbReference type="InterPro" id="IPR006179">
    <property type="entry name" value="5_nucleotidase/apyrase"/>
</dbReference>
<sequence>MDTTDTEPSRSRRIIGAAAIAALSLGFTALVTPPAFAADPVEIEILTVNDFHGRLAPDGSVPGAAQMGGMVDYWRSQNPNTSFVAAGDLIGASTFTSFIQRDLPTIQVFNAIGLDTSSFGNHEFDAGRADVDERVLPAADWPYLAANLYDRTTGEPAYEEYFIQEFDGVRIGYIGGVTEELPSLVSPDGIASLEVRGIVEETNRVAAELSDGDEANGEAEVLVLLVHEGAATPDLSSSTDDSVFGRIVTGLSPDVDAIVSGHTHLAYYHEVTVPGMERPRLVISAGQYGMQYGHLNLSVDPDTGQILSFTGEVLPMTGFTPDAEVAQIVAEASAVAAELGSVKVGEITDSFYRAVQNPQPPSTQNPNGVPFPENRGGESTLGNFVADVQLWATSALSTEIALMNPGGLRTDLLYASSGANDPNGNLTYREAAEVQPFANTLVTMTLTGAQLKQVLEEQWQPAGASRPFLKLGLSQGFEYTYDPTAAQGERITNMWLDGRLIEPTDTFKIVANSFLAAGGDNFATLAQGSGRADSGRVDLQAMVDYFVANPTASPDYVQRSAGVTMSAPGPFVPGDSLTLDLSSLLFSRGGPTTGTVEVALGDTVLGSATIDGTIVDTTDEQGRASVTVTIPQLPAGVATLVVTVVETGTSVEVPIIIEQPLEAITSTKAPWITGNASVGKTLKAHEGKWSVKKPELSFQWLRDGEPIPGATAADYRLTEDDLDAEITVMVTASAPGFADGSAVAEPVTVMLKPGASRGLSK</sequence>
<dbReference type="Pfam" id="PF00149">
    <property type="entry name" value="Metallophos"/>
    <property type="match status" value="1"/>
</dbReference>
<evidence type="ECO:0000313" key="5">
    <source>
        <dbReference type="EMBL" id="MDI2098425.1"/>
    </source>
</evidence>
<reference evidence="5 6" key="1">
    <citation type="submission" date="2023-04" db="EMBL/GenBank/DDBJ databases">
        <title>Klugiella caeni sp. nov. isolated from the sludge of biochemical tank.</title>
        <authorList>
            <person name="Geng K."/>
        </authorList>
    </citation>
    <scope>NUCLEOTIDE SEQUENCE [LARGE SCALE GENOMIC DNA]</scope>
    <source>
        <strain evidence="5 6">YN-L-19</strain>
    </source>
</reference>
<dbReference type="InterPro" id="IPR004843">
    <property type="entry name" value="Calcineurin-like_PHP"/>
</dbReference>
<dbReference type="GO" id="GO:0000166">
    <property type="term" value="F:nucleotide binding"/>
    <property type="evidence" value="ECO:0007669"/>
    <property type="project" value="UniProtKB-KW"/>
</dbReference>
<feature type="signal peptide" evidence="2">
    <location>
        <begin position="1"/>
        <end position="37"/>
    </location>
</feature>
<dbReference type="InterPro" id="IPR036907">
    <property type="entry name" value="5'-Nucleotdase_C_sf"/>
</dbReference>
<dbReference type="AlphaFoldDB" id="A0AAW6T8K4"/>
<dbReference type="Gene3D" id="3.60.21.10">
    <property type="match status" value="1"/>
</dbReference>